<feature type="domain" description="DUF6965" evidence="3">
    <location>
        <begin position="364"/>
        <end position="428"/>
    </location>
</feature>
<dbReference type="InterPro" id="IPR047731">
    <property type="entry name" value="Zinc_ribbon_put"/>
</dbReference>
<feature type="domain" description="Zinc beta-ribbon finger putative" evidence="2">
    <location>
        <begin position="6"/>
        <end position="64"/>
    </location>
</feature>
<dbReference type="InterPro" id="IPR054238">
    <property type="entry name" value="DUF6965"/>
</dbReference>
<dbReference type="Pfam" id="PF19898">
    <property type="entry name" value="DUF6371"/>
    <property type="match status" value="1"/>
</dbReference>
<dbReference type="Pfam" id="PF22292">
    <property type="entry name" value="DUF6965"/>
    <property type="match status" value="1"/>
</dbReference>
<evidence type="ECO:0000259" key="2">
    <source>
        <dbReference type="Pfam" id="PF21957"/>
    </source>
</evidence>
<gene>
    <name evidence="4" type="ORF">ABV298_09670</name>
</gene>
<feature type="domain" description="DUF6371" evidence="1">
    <location>
        <begin position="109"/>
        <end position="268"/>
    </location>
</feature>
<evidence type="ECO:0000259" key="1">
    <source>
        <dbReference type="Pfam" id="PF19898"/>
    </source>
</evidence>
<sequence>MQATTFQYQLKRYKTPSDRVTCPACGAKKSFAPYIDIETGQDLPAQYGRCNRADQCGYHLNPYKDGYGTAGQKSDGFVPAPISKPKPTTPPVNLPKELLVETLKKSPGNRFTQHLLRLFPQDVVNRLRSEYMIGDHDVWPGSTMFWFVNKDLNIRAGQVKQFDETGHTAKNSDGTSRTVWIHKLVPKETEWLSAYETQDMRVDCLFGEHLLNRYPDRKIALFESPKTAIIATPFFPEMLCLAVGALDYLTPERVQALRGKTVILYPDLSKEGKAFAKWSEKAERLRPLGDFKVSSFLEQIATDEERAKGLDMADYLERMDYKPRPTEDQPVVDDVAFCGATAQTLPTLVGKAPAPEAKPEPFDIAEYREWFSTKEMPKSKIILNDAVTIYNLEAFVKGRLNHISAFTGQKDQGNRPQFIRQLKYIRKYFQTLQ</sequence>
<dbReference type="EMBL" id="CP159289">
    <property type="protein sequence ID" value="XCH26638.1"/>
    <property type="molecule type" value="Genomic_DNA"/>
</dbReference>
<dbReference type="RefSeq" id="WP_353721922.1">
    <property type="nucleotide sequence ID" value="NZ_CP159289.1"/>
</dbReference>
<dbReference type="AlphaFoldDB" id="A0AAU8FPW3"/>
<dbReference type="NCBIfam" id="NF040506">
    <property type="entry name" value="PG0870_Nterm"/>
    <property type="match status" value="1"/>
</dbReference>
<dbReference type="InterPro" id="IPR045951">
    <property type="entry name" value="DUF6371"/>
</dbReference>
<accession>A0AAU8FPW3</accession>
<evidence type="ECO:0000313" key="4">
    <source>
        <dbReference type="EMBL" id="XCH26638.1"/>
    </source>
</evidence>
<proteinExistence type="predicted"/>
<reference evidence="4" key="1">
    <citation type="submission" date="2024-06" db="EMBL/GenBank/DDBJ databases">
        <title>Sequencing and assembly of the genome of Dyadobacter sp. strain 676, a symbiont of Cyamopsis tetragonoloba.</title>
        <authorList>
            <person name="Guro P."/>
            <person name="Sazanova A."/>
            <person name="Kuznetsova I."/>
            <person name="Belimov A."/>
            <person name="Safronova V."/>
        </authorList>
    </citation>
    <scope>NUCLEOTIDE SEQUENCE</scope>
    <source>
        <strain evidence="4">676</strain>
    </source>
</reference>
<dbReference type="Pfam" id="PF21957">
    <property type="entry name" value="Zn_ribbon_16"/>
    <property type="match status" value="1"/>
</dbReference>
<organism evidence="4">
    <name type="scientific">Dyadobacter sp. 676</name>
    <dbReference type="NCBI Taxonomy" id="3088362"/>
    <lineage>
        <taxon>Bacteria</taxon>
        <taxon>Pseudomonadati</taxon>
        <taxon>Bacteroidota</taxon>
        <taxon>Cytophagia</taxon>
        <taxon>Cytophagales</taxon>
        <taxon>Spirosomataceae</taxon>
        <taxon>Dyadobacter</taxon>
    </lineage>
</organism>
<protein>
    <submittedName>
        <fullName evidence="4">DUF6371 domain-containing protein</fullName>
    </submittedName>
</protein>
<evidence type="ECO:0000259" key="3">
    <source>
        <dbReference type="Pfam" id="PF22292"/>
    </source>
</evidence>
<name>A0AAU8FPW3_9BACT</name>